<dbReference type="CDD" id="cd01949">
    <property type="entry name" value="GGDEF"/>
    <property type="match status" value="1"/>
</dbReference>
<evidence type="ECO:0000313" key="6">
    <source>
        <dbReference type="Proteomes" id="UP000027341"/>
    </source>
</evidence>
<dbReference type="InterPro" id="IPR035965">
    <property type="entry name" value="PAS-like_dom_sf"/>
</dbReference>
<dbReference type="RefSeq" id="WP_051622925.1">
    <property type="nucleotide sequence ID" value="NZ_AP020335.1"/>
</dbReference>
<dbReference type="SUPFAM" id="SSF55073">
    <property type="entry name" value="Nucleotide cyclase"/>
    <property type="match status" value="1"/>
</dbReference>
<dbReference type="AlphaFoldDB" id="A0A066ZMX9"/>
<feature type="domain" description="GGDEF" evidence="4">
    <location>
        <begin position="174"/>
        <end position="302"/>
    </location>
</feature>
<dbReference type="InterPro" id="IPR000160">
    <property type="entry name" value="GGDEF_dom"/>
</dbReference>
<keyword evidence="6" id="KW-1185">Reference proteome</keyword>
<dbReference type="SMART" id="SM00267">
    <property type="entry name" value="GGDEF"/>
    <property type="match status" value="1"/>
</dbReference>
<comment type="cofactor">
    <cofactor evidence="1">
        <name>Mg(2+)</name>
        <dbReference type="ChEBI" id="CHEBI:18420"/>
    </cofactor>
</comment>
<dbReference type="FunFam" id="3.30.70.270:FF:000001">
    <property type="entry name" value="Diguanylate cyclase domain protein"/>
    <property type="match status" value="1"/>
</dbReference>
<dbReference type="SUPFAM" id="SSF55785">
    <property type="entry name" value="PYP-like sensor domain (PAS domain)"/>
    <property type="match status" value="1"/>
</dbReference>
<dbReference type="EC" id="2.7.7.65" evidence="2"/>
<comment type="catalytic activity">
    <reaction evidence="3">
        <text>2 GTP = 3',3'-c-di-GMP + 2 diphosphate</text>
        <dbReference type="Rhea" id="RHEA:24898"/>
        <dbReference type="ChEBI" id="CHEBI:33019"/>
        <dbReference type="ChEBI" id="CHEBI:37565"/>
        <dbReference type="ChEBI" id="CHEBI:58805"/>
        <dbReference type="EC" id="2.7.7.65"/>
    </reaction>
</comment>
<dbReference type="NCBIfam" id="TIGR00229">
    <property type="entry name" value="sensory_box"/>
    <property type="match status" value="1"/>
</dbReference>
<dbReference type="Gene3D" id="3.30.70.270">
    <property type="match status" value="1"/>
</dbReference>
<dbReference type="NCBIfam" id="TIGR00254">
    <property type="entry name" value="GGDEF"/>
    <property type="match status" value="1"/>
</dbReference>
<sequence>MDFSSSDCYRFKTFIENMNDAIVVENENGEISLANQAFCDLFNITASPEEIIGVDCAYSAQQSKHLFKDPELFIERKNEILRNKEPVRHELVEMVGDKFLERDFIPIFEDGKYVGLVWVFKDLTAHYIMESQLMMLTDKIRKQSLTDALTGIGNRRYLDNELPKYHDYARRHDTPLCIAIIDIDYFKSINDEYGHEIGDQALVHVANYLKTSIRSSDLIGRMGGEEFMVMMPETSLEDAEKWVMDLHALYRSPSTLNKRMTFSVGMSCALADQDYKVTLNRADQALYQAKREGRNRVVVSEA</sequence>
<dbReference type="EMBL" id="JMIU01000001">
    <property type="protein sequence ID" value="KDN94872.1"/>
    <property type="molecule type" value="Genomic_DNA"/>
</dbReference>
<accession>A0A066ZMX9</accession>
<dbReference type="PANTHER" id="PTHR45138">
    <property type="entry name" value="REGULATORY COMPONENTS OF SENSORY TRANSDUCTION SYSTEM"/>
    <property type="match status" value="1"/>
</dbReference>
<dbReference type="GO" id="GO:0052621">
    <property type="term" value="F:diguanylate cyclase activity"/>
    <property type="evidence" value="ECO:0007669"/>
    <property type="project" value="UniProtKB-EC"/>
</dbReference>
<dbReference type="Gene3D" id="3.30.450.20">
    <property type="entry name" value="PAS domain"/>
    <property type="match status" value="1"/>
</dbReference>
<evidence type="ECO:0000313" key="5">
    <source>
        <dbReference type="EMBL" id="KDN94872.1"/>
    </source>
</evidence>
<evidence type="ECO:0000259" key="4">
    <source>
        <dbReference type="PROSITE" id="PS50887"/>
    </source>
</evidence>
<dbReference type="Proteomes" id="UP000027341">
    <property type="component" value="Unassembled WGS sequence"/>
</dbReference>
<dbReference type="Pfam" id="PF13426">
    <property type="entry name" value="PAS_9"/>
    <property type="match status" value="1"/>
</dbReference>
<dbReference type="Pfam" id="PF00990">
    <property type="entry name" value="GGDEF"/>
    <property type="match status" value="1"/>
</dbReference>
<gene>
    <name evidence="5" type="ORF">EI16_00720</name>
</gene>
<evidence type="ECO:0000256" key="3">
    <source>
        <dbReference type="ARBA" id="ARBA00034247"/>
    </source>
</evidence>
<dbReference type="STRING" id="28885.EI16_00720"/>
<dbReference type="InterPro" id="IPR029787">
    <property type="entry name" value="Nucleotide_cyclase"/>
</dbReference>
<proteinExistence type="predicted"/>
<protein>
    <recommendedName>
        <fullName evidence="2">diguanylate cyclase</fullName>
        <ecNumber evidence="2">2.7.7.65</ecNumber>
    </recommendedName>
</protein>
<comment type="caution">
    <text evidence="5">The sequence shown here is derived from an EMBL/GenBank/DDBJ whole genome shotgun (WGS) entry which is preliminary data.</text>
</comment>
<evidence type="ECO:0000256" key="1">
    <source>
        <dbReference type="ARBA" id="ARBA00001946"/>
    </source>
</evidence>
<dbReference type="PANTHER" id="PTHR45138:SF9">
    <property type="entry name" value="DIGUANYLATE CYCLASE DGCM-RELATED"/>
    <property type="match status" value="1"/>
</dbReference>
<reference evidence="5 6" key="1">
    <citation type="submission" date="2014-04" db="EMBL/GenBank/DDBJ databases">
        <title>Draft genome sequence of Hydrogenovibrio marinus MH-110, a model organism for aerobic H2 metabolism.</title>
        <authorList>
            <person name="Cha H.J."/>
            <person name="Jo B.H."/>
            <person name="Hwang B.H."/>
        </authorList>
    </citation>
    <scope>NUCLEOTIDE SEQUENCE [LARGE SCALE GENOMIC DNA]</scope>
    <source>
        <strain evidence="5 6">MH-110</strain>
    </source>
</reference>
<dbReference type="InterPro" id="IPR050469">
    <property type="entry name" value="Diguanylate_Cyclase"/>
</dbReference>
<dbReference type="InterPro" id="IPR043128">
    <property type="entry name" value="Rev_trsase/Diguanyl_cyclase"/>
</dbReference>
<dbReference type="CDD" id="cd00130">
    <property type="entry name" value="PAS"/>
    <property type="match status" value="1"/>
</dbReference>
<name>A0A066ZMX9_HYDMR</name>
<dbReference type="InterPro" id="IPR000014">
    <property type="entry name" value="PAS"/>
</dbReference>
<dbReference type="PROSITE" id="PS50887">
    <property type="entry name" value="GGDEF"/>
    <property type="match status" value="1"/>
</dbReference>
<organism evidence="5 6">
    <name type="scientific">Hydrogenovibrio marinus</name>
    <dbReference type="NCBI Taxonomy" id="28885"/>
    <lineage>
        <taxon>Bacteria</taxon>
        <taxon>Pseudomonadati</taxon>
        <taxon>Pseudomonadota</taxon>
        <taxon>Gammaproteobacteria</taxon>
        <taxon>Thiotrichales</taxon>
        <taxon>Piscirickettsiaceae</taxon>
        <taxon>Hydrogenovibrio</taxon>
    </lineage>
</organism>
<evidence type="ECO:0000256" key="2">
    <source>
        <dbReference type="ARBA" id="ARBA00012528"/>
    </source>
</evidence>